<dbReference type="UniPathway" id="UPA00035">
    <property type="reaction ID" value="UER00043"/>
</dbReference>
<dbReference type="SUPFAM" id="SSF51366">
    <property type="entry name" value="Ribulose-phoshate binding barrel"/>
    <property type="match status" value="1"/>
</dbReference>
<dbReference type="GO" id="GO:0000162">
    <property type="term" value="P:L-tryptophan biosynthetic process"/>
    <property type="evidence" value="ECO:0007669"/>
    <property type="project" value="UniProtKB-UniRule"/>
</dbReference>
<evidence type="ECO:0000256" key="7">
    <source>
        <dbReference type="ARBA" id="ARBA00023141"/>
    </source>
</evidence>
<comment type="catalytic activity">
    <reaction evidence="1 9">
        <text>1-(2-carboxyphenylamino)-1-deoxy-D-ribulose 5-phosphate + H(+) = (1S,2R)-1-C-(indol-3-yl)glycerol 3-phosphate + CO2 + H2O</text>
        <dbReference type="Rhea" id="RHEA:23476"/>
        <dbReference type="ChEBI" id="CHEBI:15377"/>
        <dbReference type="ChEBI" id="CHEBI:15378"/>
        <dbReference type="ChEBI" id="CHEBI:16526"/>
        <dbReference type="ChEBI" id="CHEBI:58613"/>
        <dbReference type="ChEBI" id="CHEBI:58866"/>
        <dbReference type="EC" id="4.1.1.48"/>
    </reaction>
</comment>
<dbReference type="InterPro" id="IPR045186">
    <property type="entry name" value="Indole-3-glycerol_P_synth"/>
</dbReference>
<keyword evidence="8 9" id="KW-0456">Lyase</keyword>
<dbReference type="Gene3D" id="3.20.20.70">
    <property type="entry name" value="Aldolase class I"/>
    <property type="match status" value="1"/>
</dbReference>
<evidence type="ECO:0000256" key="6">
    <source>
        <dbReference type="ARBA" id="ARBA00022822"/>
    </source>
</evidence>
<dbReference type="InterPro" id="IPR013798">
    <property type="entry name" value="Indole-3-glycerol_P_synth_dom"/>
</dbReference>
<evidence type="ECO:0000256" key="4">
    <source>
        <dbReference type="ARBA" id="ARBA00022605"/>
    </source>
</evidence>
<dbReference type="CDD" id="cd00331">
    <property type="entry name" value="IGPS"/>
    <property type="match status" value="1"/>
</dbReference>
<comment type="pathway">
    <text evidence="2 9">Amino-acid biosynthesis; L-tryptophan biosynthesis; L-tryptophan from chorismate: step 4/5.</text>
</comment>
<protein>
    <recommendedName>
        <fullName evidence="9">Indole-3-glycerol phosphate synthase</fullName>
        <shortName evidence="9">IGPS</shortName>
        <ecNumber evidence="9">4.1.1.48</ecNumber>
    </recommendedName>
</protein>
<evidence type="ECO:0000259" key="10">
    <source>
        <dbReference type="Pfam" id="PF00218"/>
    </source>
</evidence>
<dbReference type="InterPro" id="IPR013785">
    <property type="entry name" value="Aldolase_TIM"/>
</dbReference>
<reference evidence="11" key="1">
    <citation type="submission" date="2019-09" db="EMBL/GenBank/DDBJ databases">
        <title>Characterisation of the sponge microbiome using genome-centric metagenomics.</title>
        <authorList>
            <person name="Engelberts J.P."/>
            <person name="Robbins S.J."/>
            <person name="De Goeij J.M."/>
            <person name="Aranda M."/>
            <person name="Bell S.C."/>
            <person name="Webster N.S."/>
        </authorList>
    </citation>
    <scope>NUCLEOTIDE SEQUENCE</scope>
    <source>
        <strain evidence="11">SB0662_bin_9</strain>
    </source>
</reference>
<gene>
    <name evidence="9 11" type="primary">trpC</name>
    <name evidence="11" type="ORF">F4Y08_13120</name>
</gene>
<comment type="caution">
    <text evidence="11">The sequence shown here is derived from an EMBL/GenBank/DDBJ whole genome shotgun (WGS) entry which is preliminary data.</text>
</comment>
<keyword evidence="4 9" id="KW-0028">Amino-acid biosynthesis</keyword>
<evidence type="ECO:0000256" key="2">
    <source>
        <dbReference type="ARBA" id="ARBA00004696"/>
    </source>
</evidence>
<dbReference type="InterPro" id="IPR011060">
    <property type="entry name" value="RibuloseP-bd_barrel"/>
</dbReference>
<evidence type="ECO:0000256" key="9">
    <source>
        <dbReference type="HAMAP-Rule" id="MF_00134"/>
    </source>
</evidence>
<dbReference type="GO" id="GO:0004640">
    <property type="term" value="F:phosphoribosylanthranilate isomerase activity"/>
    <property type="evidence" value="ECO:0007669"/>
    <property type="project" value="TreeGrafter"/>
</dbReference>
<dbReference type="PROSITE" id="PS00614">
    <property type="entry name" value="IGPS"/>
    <property type="match status" value="1"/>
</dbReference>
<evidence type="ECO:0000313" key="11">
    <source>
        <dbReference type="EMBL" id="MYD91256.1"/>
    </source>
</evidence>
<evidence type="ECO:0000256" key="8">
    <source>
        <dbReference type="ARBA" id="ARBA00023239"/>
    </source>
</evidence>
<accession>A0A6B1DW83</accession>
<dbReference type="InterPro" id="IPR001468">
    <property type="entry name" value="Indole-3-GlycerolPSynthase_CS"/>
</dbReference>
<sequence length="286" mass="31282">MKRSQLDIAKFQGRVLDKIMAVRRKEVAAAKHRVREEELIAMARLARPAQDLAGALVREPGASIIAEIKRASPSRGLIARDWDPAAMASAYVRGGAAALSCLTDKTHFQGDLAYLEQVGNRLEAEGQPVPVLRKDFIFDPYQVWEARAAGADALLLIMAVLGDQDCRSLLDLVHSSGMQALVEVHDEAELDRALALDARIIGVNNRNLRTFTVDLETTRKLRDRIPEDRVLVGESGITTATDAATMAEMGCDAILVGEAFSKLPQSRRERKVREFAAAGSLVAIEE</sequence>
<dbReference type="EC" id="4.1.1.48" evidence="9"/>
<keyword evidence="7 9" id="KW-0057">Aromatic amino acid biosynthesis</keyword>
<dbReference type="HAMAP" id="MF_00134_B">
    <property type="entry name" value="IGPS_B"/>
    <property type="match status" value="1"/>
</dbReference>
<dbReference type="FunFam" id="3.20.20.70:FF:000024">
    <property type="entry name" value="Indole-3-glycerol phosphate synthase"/>
    <property type="match status" value="1"/>
</dbReference>
<dbReference type="NCBIfam" id="NF001377">
    <property type="entry name" value="PRK00278.2-4"/>
    <property type="match status" value="1"/>
</dbReference>
<dbReference type="AlphaFoldDB" id="A0A6B1DW83"/>
<dbReference type="PANTHER" id="PTHR22854:SF2">
    <property type="entry name" value="INDOLE-3-GLYCEROL-PHOSPHATE SYNTHASE"/>
    <property type="match status" value="1"/>
</dbReference>
<evidence type="ECO:0000256" key="3">
    <source>
        <dbReference type="ARBA" id="ARBA00008737"/>
    </source>
</evidence>
<evidence type="ECO:0000256" key="5">
    <source>
        <dbReference type="ARBA" id="ARBA00022793"/>
    </source>
</evidence>
<organism evidence="11">
    <name type="scientific">Caldilineaceae bacterium SB0662_bin_9</name>
    <dbReference type="NCBI Taxonomy" id="2605258"/>
    <lineage>
        <taxon>Bacteria</taxon>
        <taxon>Bacillati</taxon>
        <taxon>Chloroflexota</taxon>
        <taxon>Caldilineae</taxon>
        <taxon>Caldilineales</taxon>
        <taxon>Caldilineaceae</taxon>
    </lineage>
</organism>
<proteinExistence type="inferred from homology"/>
<keyword evidence="6 9" id="KW-0822">Tryptophan biosynthesis</keyword>
<dbReference type="GO" id="GO:0004425">
    <property type="term" value="F:indole-3-glycerol-phosphate synthase activity"/>
    <property type="evidence" value="ECO:0007669"/>
    <property type="project" value="UniProtKB-UniRule"/>
</dbReference>
<evidence type="ECO:0000256" key="1">
    <source>
        <dbReference type="ARBA" id="ARBA00001633"/>
    </source>
</evidence>
<dbReference type="PANTHER" id="PTHR22854">
    <property type="entry name" value="TRYPTOPHAN BIOSYNTHESIS PROTEIN"/>
    <property type="match status" value="1"/>
</dbReference>
<comment type="similarity">
    <text evidence="3 9">Belongs to the TrpC family.</text>
</comment>
<dbReference type="EMBL" id="VXPY01000093">
    <property type="protein sequence ID" value="MYD91256.1"/>
    <property type="molecule type" value="Genomic_DNA"/>
</dbReference>
<dbReference type="Pfam" id="PF00218">
    <property type="entry name" value="IGPS"/>
    <property type="match status" value="1"/>
</dbReference>
<name>A0A6B1DW83_9CHLR</name>
<feature type="domain" description="Indole-3-glycerol phosphate synthase" evidence="10">
    <location>
        <begin position="16"/>
        <end position="266"/>
    </location>
</feature>
<keyword evidence="5 9" id="KW-0210">Decarboxylase</keyword>